<dbReference type="EMBL" id="KV440973">
    <property type="protein sequence ID" value="OAD78398.1"/>
    <property type="molecule type" value="Genomic_DNA"/>
</dbReference>
<name>A0A167PRD6_PHYB8</name>
<gene>
    <name evidence="1" type="ORF">PHYBLDRAFT_140491</name>
</gene>
<evidence type="ECO:0000313" key="1">
    <source>
        <dbReference type="EMBL" id="OAD78398.1"/>
    </source>
</evidence>
<dbReference type="VEuPathDB" id="FungiDB:PHYBLDRAFT_140491"/>
<dbReference type="InParanoid" id="A0A167PRD6"/>
<dbReference type="OrthoDB" id="2394134at2759"/>
<accession>A0A167PRD6</accession>
<dbReference type="RefSeq" id="XP_018296438.1">
    <property type="nucleotide sequence ID" value="XM_018430409.1"/>
</dbReference>
<dbReference type="AlphaFoldDB" id="A0A167PRD6"/>
<dbReference type="GeneID" id="28991315"/>
<sequence length="116" mass="13688">MPTRFSKGYDIPREAISRIIGRYENTRSTTYTYLDEGLRSTIHKAHRDFIVKTVDKNNTITLRELMGKFLGCFDEIRNIGIFTLCRFLDDIERLTLKRSTSMEEKKNDPDTFTQRN</sequence>
<dbReference type="Proteomes" id="UP000077315">
    <property type="component" value="Unassembled WGS sequence"/>
</dbReference>
<proteinExistence type="predicted"/>
<keyword evidence="2" id="KW-1185">Reference proteome</keyword>
<reference evidence="2" key="1">
    <citation type="submission" date="2015-06" db="EMBL/GenBank/DDBJ databases">
        <title>Expansion of signal transduction pathways in fungi by whole-genome duplication.</title>
        <authorList>
            <consortium name="DOE Joint Genome Institute"/>
            <person name="Corrochano L.M."/>
            <person name="Kuo A."/>
            <person name="Marcet-Houben M."/>
            <person name="Polaino S."/>
            <person name="Salamov A."/>
            <person name="Villalobos J.M."/>
            <person name="Alvarez M.I."/>
            <person name="Avalos J."/>
            <person name="Benito E.P."/>
            <person name="Benoit I."/>
            <person name="Burger G."/>
            <person name="Camino L.P."/>
            <person name="Canovas D."/>
            <person name="Cerda-Olmedo E."/>
            <person name="Cheng J.-F."/>
            <person name="Dominguez A."/>
            <person name="Elias M."/>
            <person name="Eslava A.P."/>
            <person name="Glaser F."/>
            <person name="Grimwood J."/>
            <person name="Gutierrez G."/>
            <person name="Heitman J."/>
            <person name="Henrissat B."/>
            <person name="Iturriaga E.A."/>
            <person name="Lang B.F."/>
            <person name="Lavin J.L."/>
            <person name="Lee S."/>
            <person name="Li W."/>
            <person name="Lindquist E."/>
            <person name="Lopez-Garcia S."/>
            <person name="Luque E.M."/>
            <person name="Marcos A.T."/>
            <person name="Martin J."/>
            <person name="McCluskey K."/>
            <person name="Medina H.R."/>
            <person name="Miralles-Duran A."/>
            <person name="Miyazaki A."/>
            <person name="Munoz-Torres E."/>
            <person name="Oguiza J.A."/>
            <person name="Ohm R."/>
            <person name="Olmedo M."/>
            <person name="Orejas M."/>
            <person name="Ortiz-Castellanos L."/>
            <person name="Pisabarro A.G."/>
            <person name="Rodriguez-Romero J."/>
            <person name="Ruiz-Herrera J."/>
            <person name="Ruiz-Vazquez R."/>
            <person name="Sanz C."/>
            <person name="Schackwitz W."/>
            <person name="Schmutz J."/>
            <person name="Shahriari M."/>
            <person name="Shelest E."/>
            <person name="Silva-Franco F."/>
            <person name="Soanes D."/>
            <person name="Syed K."/>
            <person name="Tagua V.G."/>
            <person name="Talbot N.J."/>
            <person name="Thon M."/>
            <person name="De vries R.P."/>
            <person name="Wiebenga A."/>
            <person name="Yadav J.S."/>
            <person name="Braun E.L."/>
            <person name="Baker S."/>
            <person name="Garre V."/>
            <person name="Horwitz B."/>
            <person name="Torres-Martinez S."/>
            <person name="Idnurm A."/>
            <person name="Herrera-Estrella A."/>
            <person name="Gabaldon T."/>
            <person name="Grigoriev I.V."/>
        </authorList>
    </citation>
    <scope>NUCLEOTIDE SEQUENCE [LARGE SCALE GENOMIC DNA]</scope>
    <source>
        <strain evidence="2">NRRL 1555(-)</strain>
    </source>
</reference>
<protein>
    <submittedName>
        <fullName evidence="1">Homeodomain-like DNA binding domain-containing transcription factor</fullName>
    </submittedName>
</protein>
<keyword evidence="1" id="KW-0238">DNA-binding</keyword>
<organism evidence="1 2">
    <name type="scientific">Phycomyces blakesleeanus (strain ATCC 8743b / DSM 1359 / FGSC 10004 / NBRC 33097 / NRRL 1555)</name>
    <dbReference type="NCBI Taxonomy" id="763407"/>
    <lineage>
        <taxon>Eukaryota</taxon>
        <taxon>Fungi</taxon>
        <taxon>Fungi incertae sedis</taxon>
        <taxon>Mucoromycota</taxon>
        <taxon>Mucoromycotina</taxon>
        <taxon>Mucoromycetes</taxon>
        <taxon>Mucorales</taxon>
        <taxon>Phycomycetaceae</taxon>
        <taxon>Phycomyces</taxon>
    </lineage>
</organism>
<evidence type="ECO:0000313" key="2">
    <source>
        <dbReference type="Proteomes" id="UP000077315"/>
    </source>
</evidence>
<keyword evidence="1" id="KW-0371">Homeobox</keyword>
<dbReference type="GO" id="GO:0003677">
    <property type="term" value="F:DNA binding"/>
    <property type="evidence" value="ECO:0007669"/>
    <property type="project" value="UniProtKB-KW"/>
</dbReference>